<evidence type="ECO:0000313" key="3">
    <source>
        <dbReference type="Proteomes" id="UP000197783"/>
    </source>
</evidence>
<comment type="caution">
    <text evidence="2">The sequence shown here is derived from an EMBL/GenBank/DDBJ whole genome shotgun (WGS) entry which is preliminary data.</text>
</comment>
<gene>
    <name evidence="2" type="ORF">SPMU_06280</name>
</gene>
<reference evidence="2 3" key="1">
    <citation type="submission" date="2017-03" db="EMBL/GenBank/DDBJ databases">
        <title>Genome sequence of Sphingomonas mucosissima DSM 17494.</title>
        <authorList>
            <person name="Poehlein A."/>
            <person name="Wuebbeler J.H."/>
            <person name="Steinbuechel A."/>
            <person name="Daniel R."/>
        </authorList>
    </citation>
    <scope>NUCLEOTIDE SEQUENCE [LARGE SCALE GENOMIC DNA]</scope>
    <source>
        <strain evidence="2 3">DSM 17494</strain>
    </source>
</reference>
<dbReference type="OrthoDB" id="7574274at2"/>
<dbReference type="RefSeq" id="WP_088331829.1">
    <property type="nucleotide sequence ID" value="NZ_NBBJ01000001.1"/>
</dbReference>
<dbReference type="AlphaFoldDB" id="A0A245ZRE0"/>
<sequence length="76" mass="8140">MTLDHVPGAAKASVDVLSFGVAVGTVTQLLPHLAALLTIIWTLIRILETDTVRSLVRSRRSPAAPIATHEEKIDGE</sequence>
<keyword evidence="1" id="KW-0472">Membrane</keyword>
<dbReference type="Proteomes" id="UP000197783">
    <property type="component" value="Unassembled WGS sequence"/>
</dbReference>
<organism evidence="2 3">
    <name type="scientific">Sphingomonas mucosissima</name>
    <dbReference type="NCBI Taxonomy" id="370959"/>
    <lineage>
        <taxon>Bacteria</taxon>
        <taxon>Pseudomonadati</taxon>
        <taxon>Pseudomonadota</taxon>
        <taxon>Alphaproteobacteria</taxon>
        <taxon>Sphingomonadales</taxon>
        <taxon>Sphingomonadaceae</taxon>
        <taxon>Sphingomonas</taxon>
    </lineage>
</organism>
<keyword evidence="3" id="KW-1185">Reference proteome</keyword>
<proteinExistence type="predicted"/>
<keyword evidence="1" id="KW-0812">Transmembrane</keyword>
<dbReference type="EMBL" id="NBBJ01000001">
    <property type="protein sequence ID" value="OWK32306.1"/>
    <property type="molecule type" value="Genomic_DNA"/>
</dbReference>
<evidence type="ECO:0000256" key="1">
    <source>
        <dbReference type="SAM" id="Phobius"/>
    </source>
</evidence>
<name>A0A245ZRE0_9SPHN</name>
<feature type="transmembrane region" description="Helical" evidence="1">
    <location>
        <begin position="29"/>
        <end position="47"/>
    </location>
</feature>
<evidence type="ECO:0000313" key="2">
    <source>
        <dbReference type="EMBL" id="OWK32306.1"/>
    </source>
</evidence>
<accession>A0A245ZRE0</accession>
<protein>
    <submittedName>
        <fullName evidence="2">Uncharacterized protein</fullName>
    </submittedName>
</protein>
<keyword evidence="1" id="KW-1133">Transmembrane helix</keyword>